<dbReference type="EMBL" id="CP032090">
    <property type="protein sequence ID" value="AXV64942.1"/>
    <property type="molecule type" value="Genomic_DNA"/>
</dbReference>
<keyword evidence="2" id="KW-0547">Nucleotide-binding</keyword>
<dbReference type="InterPro" id="IPR003593">
    <property type="entry name" value="AAA+_ATPase"/>
</dbReference>
<evidence type="ECO:0000256" key="1">
    <source>
        <dbReference type="ARBA" id="ARBA00022448"/>
    </source>
</evidence>
<evidence type="ECO:0000313" key="5">
    <source>
        <dbReference type="EMBL" id="AXV64942.1"/>
    </source>
</evidence>
<evidence type="ECO:0000256" key="2">
    <source>
        <dbReference type="ARBA" id="ARBA00022741"/>
    </source>
</evidence>
<dbReference type="AlphaFoldDB" id="A0AAD0WBZ7"/>
<organism evidence="5 6">
    <name type="scientific">Pseudoalteromonas lipolytica</name>
    <dbReference type="NCBI Taxonomy" id="570156"/>
    <lineage>
        <taxon>Bacteria</taxon>
        <taxon>Pseudomonadati</taxon>
        <taxon>Pseudomonadota</taxon>
        <taxon>Gammaproteobacteria</taxon>
        <taxon>Alteromonadales</taxon>
        <taxon>Pseudoalteromonadaceae</taxon>
        <taxon>Pseudoalteromonas</taxon>
    </lineage>
</organism>
<dbReference type="PROSITE" id="PS50893">
    <property type="entry name" value="ABC_TRANSPORTER_2"/>
    <property type="match status" value="1"/>
</dbReference>
<sequence>MIEIKNLNKRFATATVFENYNKQFNSKKMCLQASNGSGKTTLLMIIAGLEKPQSGQIMYANKQHSSPQKYVAIASDRICLPDFLTAQQIIQLTCKALNVPAPIDLINGFKFSEHLHTRFSALSTGNQKKCQLIITFMKRAPYLLLDEPSAALDQASIHYLLNLLDNYLSDKPDGQIILTSHEPDVFLHQGFECTPL</sequence>
<evidence type="ECO:0000259" key="4">
    <source>
        <dbReference type="PROSITE" id="PS50893"/>
    </source>
</evidence>
<keyword evidence="3 5" id="KW-0067">ATP-binding</keyword>
<protein>
    <submittedName>
        <fullName evidence="5">ATP-binding cassette domain-containing protein</fullName>
    </submittedName>
</protein>
<evidence type="ECO:0000313" key="6">
    <source>
        <dbReference type="Proteomes" id="UP000264605"/>
    </source>
</evidence>
<dbReference type="InterPro" id="IPR027417">
    <property type="entry name" value="P-loop_NTPase"/>
</dbReference>
<accession>A0AAD0WBZ7</accession>
<dbReference type="Proteomes" id="UP000264605">
    <property type="component" value="Chromosome"/>
</dbReference>
<feature type="domain" description="ABC transporter" evidence="4">
    <location>
        <begin position="2"/>
        <end position="196"/>
    </location>
</feature>
<dbReference type="RefSeq" id="WP_036969395.1">
    <property type="nucleotide sequence ID" value="NZ_CP032090.1"/>
</dbReference>
<dbReference type="GO" id="GO:0005524">
    <property type="term" value="F:ATP binding"/>
    <property type="evidence" value="ECO:0007669"/>
    <property type="project" value="UniProtKB-KW"/>
</dbReference>
<dbReference type="PANTHER" id="PTHR42939:SF1">
    <property type="entry name" value="ABC TRANSPORTER ATP-BINDING PROTEIN ALBC-RELATED"/>
    <property type="match status" value="1"/>
</dbReference>
<dbReference type="Gene3D" id="3.40.50.300">
    <property type="entry name" value="P-loop containing nucleotide triphosphate hydrolases"/>
    <property type="match status" value="1"/>
</dbReference>
<name>A0AAD0WBZ7_9GAMM</name>
<dbReference type="Pfam" id="PF00005">
    <property type="entry name" value="ABC_tran"/>
    <property type="match status" value="1"/>
</dbReference>
<reference evidence="5 6" key="1">
    <citation type="submission" date="2018-08" db="EMBL/GenBank/DDBJ databases">
        <title>Draft genome sequence of Pseudoalteromonas donghaensis HJ51.</title>
        <authorList>
            <person name="Oh J."/>
            <person name="Roh D."/>
        </authorList>
    </citation>
    <scope>NUCLEOTIDE SEQUENCE [LARGE SCALE GENOMIC DNA]</scope>
    <source>
        <strain evidence="5 6">HJ51</strain>
    </source>
</reference>
<dbReference type="SUPFAM" id="SSF52540">
    <property type="entry name" value="P-loop containing nucleoside triphosphate hydrolases"/>
    <property type="match status" value="1"/>
</dbReference>
<dbReference type="InterPro" id="IPR051782">
    <property type="entry name" value="ABC_Transporter_VariousFunc"/>
</dbReference>
<gene>
    <name evidence="5" type="ORF">D0907_06480</name>
</gene>
<dbReference type="PANTHER" id="PTHR42939">
    <property type="entry name" value="ABC TRANSPORTER ATP-BINDING PROTEIN ALBC-RELATED"/>
    <property type="match status" value="1"/>
</dbReference>
<evidence type="ECO:0000256" key="3">
    <source>
        <dbReference type="ARBA" id="ARBA00022840"/>
    </source>
</evidence>
<dbReference type="KEGG" id="pdj:D0907_06480"/>
<dbReference type="SMART" id="SM00382">
    <property type="entry name" value="AAA"/>
    <property type="match status" value="1"/>
</dbReference>
<dbReference type="GO" id="GO:0016887">
    <property type="term" value="F:ATP hydrolysis activity"/>
    <property type="evidence" value="ECO:0007669"/>
    <property type="project" value="InterPro"/>
</dbReference>
<dbReference type="GeneID" id="99505097"/>
<keyword evidence="1" id="KW-0813">Transport</keyword>
<dbReference type="InterPro" id="IPR003439">
    <property type="entry name" value="ABC_transporter-like_ATP-bd"/>
</dbReference>
<proteinExistence type="predicted"/>